<name>A0ABY6TW34_BIOOC</name>
<organism evidence="4 5">
    <name type="scientific">Bionectria ochroleuca</name>
    <name type="common">Gliocladium roseum</name>
    <dbReference type="NCBI Taxonomy" id="29856"/>
    <lineage>
        <taxon>Eukaryota</taxon>
        <taxon>Fungi</taxon>
        <taxon>Dikarya</taxon>
        <taxon>Ascomycota</taxon>
        <taxon>Pezizomycotina</taxon>
        <taxon>Sordariomycetes</taxon>
        <taxon>Hypocreomycetidae</taxon>
        <taxon>Hypocreales</taxon>
        <taxon>Bionectriaceae</taxon>
        <taxon>Clonostachys</taxon>
    </lineage>
</organism>
<evidence type="ECO:0008006" key="6">
    <source>
        <dbReference type="Google" id="ProtNLM"/>
    </source>
</evidence>
<proteinExistence type="predicted"/>
<dbReference type="EMBL" id="CABFNS010000698">
    <property type="protein sequence ID" value="VUC22897.1"/>
    <property type="molecule type" value="Genomic_DNA"/>
</dbReference>
<dbReference type="InterPro" id="IPR056693">
    <property type="entry name" value="DUF7791"/>
</dbReference>
<dbReference type="Pfam" id="PF24883">
    <property type="entry name" value="NPHP3_N"/>
    <property type="match status" value="1"/>
</dbReference>
<dbReference type="Gene3D" id="3.40.50.300">
    <property type="entry name" value="P-loop containing nucleotide triphosphate hydrolases"/>
    <property type="match status" value="1"/>
</dbReference>
<comment type="caution">
    <text evidence="4">The sequence shown here is derived from an EMBL/GenBank/DDBJ whole genome shotgun (WGS) entry which is preliminary data.</text>
</comment>
<gene>
    <name evidence="4" type="ORF">CLO192961_LOCUS98153</name>
</gene>
<dbReference type="InterPro" id="IPR056884">
    <property type="entry name" value="NPHP3-like_N"/>
</dbReference>
<dbReference type="SUPFAM" id="SSF52540">
    <property type="entry name" value="P-loop containing nucleoside triphosphate hydrolases"/>
    <property type="match status" value="1"/>
</dbReference>
<evidence type="ECO:0000259" key="2">
    <source>
        <dbReference type="Pfam" id="PF24883"/>
    </source>
</evidence>
<sequence>MSGFEVLGLACNIFQTLSFAHETAKICIDLYRGQKSPDADIQEMARSMAETAKKVTDMCRNNKALDKDIAKITSGCQNCVLDKEIAHIAKTCTDIASQLESEVGKITSLETSGNLLLTLKARSKSLWKKTKLEDLNKSLGSCRAQMQTLLITQIWVTIKDNNLTRDPNFANRGADVRDFISNLENGHTKVEDLLKRHAASTQAHITDEFGRAKQDIKAHNEDLWQTREKEARKKAKYERLRKSFEFSDMNSRRNAILDPRDATFGRIFQSYRNTINRVGSSDTRAIDAVWQSFVDWLRSDEPMFWIQGKPGAGKSTLMKYIIEHEETQELLNQWCPKTLILSHYFWKIGSAMESNLLGLYCALIHQLMDENELMMARILNEFPYATKKTFVNDWSAHELGDVLNYILGSRANRQPLCIFIDGLDEYDGLAGQRDFIRKMKGLAQHGRVKLCVSSRPEERLRESLSTTPNLRLDELTRPDMESNIQERLGVFEHRGQISFQTLQTMANLIIQKAEGVFLWLHLTMQSIENGIENEDSDEDLITRLENLPRDIEDLYEDMWRRVNQDQPVYREPAALFFLCLIHFPELQRYLYGYRRSGRLADNVFLLDMVCWKDRTLQETILEVECEISTEEIARVCERAEKEIRIRCAGLVEVRKTRSDDTKIDTIFGSVDFVHRTAHDFLVDTAAGQKILSYGKLSTMQIATQLAKGAFCRVRVEAAFGGNRSVTDAMNVLDWLQNTQNWLDGPTEWLAMAERFYEAGLIKARWVPRPSFLGHVAWYPEFYGAAMPLFEKAEPSEATELLIMIIFVTWPEERIKASGAKAALQLLSRGPDLAAAGAYVADSSWQPVTAKRTTVLWKFGLKFLHRDLGWRKYHQTIEPTFAEAVAAVMSQSTNLRLEQWGLVAPVLFSRIGGWRPFTLSKIPQRLELGQVIPFFELNTAFLIKHTLDGILIHYPDKMTAQLHKIHDQIANPIICVYFIGIGTELKDRWFRVIDQTPLQGISDLIFSPTTPLHDTDKRLGQWHKSVFDVVFPMDNTVLEEVEFQDVLRAPADEGRLGPCRLQDAGLEWSREMREVVEIEKEHLERPPPSKAWDEIIGP</sequence>
<evidence type="ECO:0000313" key="4">
    <source>
        <dbReference type="EMBL" id="VUC22897.1"/>
    </source>
</evidence>
<accession>A0ABY6TW34</accession>
<feature type="domain" description="Nephrocystin 3-like N-terminal" evidence="2">
    <location>
        <begin position="291"/>
        <end position="455"/>
    </location>
</feature>
<keyword evidence="1" id="KW-0677">Repeat</keyword>
<dbReference type="InterPro" id="IPR027417">
    <property type="entry name" value="P-loop_NTPase"/>
</dbReference>
<evidence type="ECO:0000313" key="5">
    <source>
        <dbReference type="Proteomes" id="UP000766486"/>
    </source>
</evidence>
<evidence type="ECO:0000259" key="3">
    <source>
        <dbReference type="Pfam" id="PF25053"/>
    </source>
</evidence>
<feature type="domain" description="DUF7791" evidence="3">
    <location>
        <begin position="567"/>
        <end position="691"/>
    </location>
</feature>
<evidence type="ECO:0000256" key="1">
    <source>
        <dbReference type="ARBA" id="ARBA00022737"/>
    </source>
</evidence>
<dbReference type="Pfam" id="PF25053">
    <property type="entry name" value="DUF7791"/>
    <property type="match status" value="1"/>
</dbReference>
<dbReference type="PANTHER" id="PTHR10039:SF5">
    <property type="entry name" value="NACHT DOMAIN-CONTAINING PROTEIN"/>
    <property type="match status" value="1"/>
</dbReference>
<dbReference type="PANTHER" id="PTHR10039">
    <property type="entry name" value="AMELOGENIN"/>
    <property type="match status" value="1"/>
</dbReference>
<dbReference type="Proteomes" id="UP000766486">
    <property type="component" value="Unassembled WGS sequence"/>
</dbReference>
<protein>
    <recommendedName>
        <fullName evidence="6">NACHT domain-containing protein</fullName>
    </recommendedName>
</protein>
<reference evidence="4 5" key="1">
    <citation type="submission" date="2019-06" db="EMBL/GenBank/DDBJ databases">
        <authorList>
            <person name="Broberg M."/>
        </authorList>
    </citation>
    <scope>NUCLEOTIDE SEQUENCE [LARGE SCALE GENOMIC DNA]</scope>
</reference>
<keyword evidence="5" id="KW-1185">Reference proteome</keyword>